<protein>
    <submittedName>
        <fullName evidence="2">Uncharacterized protein</fullName>
    </submittedName>
</protein>
<reference evidence="2 3" key="1">
    <citation type="submission" date="2019-02" db="EMBL/GenBank/DDBJ databases">
        <title>Genome sequencing of the rare red list fungi Dentipellis fragilis.</title>
        <authorList>
            <person name="Buettner E."/>
            <person name="Kellner H."/>
        </authorList>
    </citation>
    <scope>NUCLEOTIDE SEQUENCE [LARGE SCALE GENOMIC DNA]</scope>
    <source>
        <strain evidence="2 3">DSM 105465</strain>
    </source>
</reference>
<gene>
    <name evidence="2" type="ORF">EVG20_g10450</name>
</gene>
<keyword evidence="3" id="KW-1185">Reference proteome</keyword>
<evidence type="ECO:0000313" key="3">
    <source>
        <dbReference type="Proteomes" id="UP000298327"/>
    </source>
</evidence>
<proteinExistence type="predicted"/>
<feature type="region of interest" description="Disordered" evidence="1">
    <location>
        <begin position="88"/>
        <end position="109"/>
    </location>
</feature>
<evidence type="ECO:0000256" key="1">
    <source>
        <dbReference type="SAM" id="MobiDB-lite"/>
    </source>
</evidence>
<evidence type="ECO:0000313" key="2">
    <source>
        <dbReference type="EMBL" id="TFY52674.1"/>
    </source>
</evidence>
<comment type="caution">
    <text evidence="2">The sequence shown here is derived from an EMBL/GenBank/DDBJ whole genome shotgun (WGS) entry which is preliminary data.</text>
</comment>
<name>A0A4Y9XQT2_9AGAM</name>
<dbReference type="Proteomes" id="UP000298327">
    <property type="component" value="Unassembled WGS sequence"/>
</dbReference>
<accession>A0A4Y9XQT2</accession>
<organism evidence="2 3">
    <name type="scientific">Dentipellis fragilis</name>
    <dbReference type="NCBI Taxonomy" id="205917"/>
    <lineage>
        <taxon>Eukaryota</taxon>
        <taxon>Fungi</taxon>
        <taxon>Dikarya</taxon>
        <taxon>Basidiomycota</taxon>
        <taxon>Agaricomycotina</taxon>
        <taxon>Agaricomycetes</taxon>
        <taxon>Russulales</taxon>
        <taxon>Hericiaceae</taxon>
        <taxon>Dentipellis</taxon>
    </lineage>
</organism>
<dbReference type="AlphaFoldDB" id="A0A4Y9XQT2"/>
<dbReference type="EMBL" id="SEOQ01001267">
    <property type="protein sequence ID" value="TFY52674.1"/>
    <property type="molecule type" value="Genomic_DNA"/>
</dbReference>
<sequence length="109" mass="12157">MTKYPLMIRKEMTRCASSCLSTRTWAGVDADIVCTADFSIIDHRLLIHTLPVSYRSLISLLAAMDSFHGPQQATRPIKLNVIRDAADAPQSDAPHLRPKWSLAARQMPP</sequence>